<protein>
    <submittedName>
        <fullName evidence="1">Uncharacterized protein</fullName>
    </submittedName>
</protein>
<reference evidence="1" key="1">
    <citation type="submission" date="2019-11" db="EMBL/GenBank/DDBJ databases">
        <title>Draft Genome Sequence of Plant Growth-Promoting Rhizosphere-Associated Bacteria.</title>
        <authorList>
            <person name="Vasilyev I.Y."/>
            <person name="Radchenko V."/>
            <person name="Ilnitskaya E.V."/>
        </authorList>
    </citation>
    <scope>NUCLEOTIDE SEQUENCE</scope>
    <source>
        <strain evidence="1">VRA_517_n</strain>
    </source>
</reference>
<proteinExistence type="predicted"/>
<name>A0A6A8LJU1_BACVE</name>
<gene>
    <name evidence="1" type="ORF">GKC39_18450</name>
</gene>
<evidence type="ECO:0000313" key="1">
    <source>
        <dbReference type="EMBL" id="MSE04024.1"/>
    </source>
</evidence>
<dbReference type="RefSeq" id="WP_154303267.1">
    <property type="nucleotide sequence ID" value="NZ_WKKV01000014.1"/>
</dbReference>
<comment type="caution">
    <text evidence="1">The sequence shown here is derived from an EMBL/GenBank/DDBJ whole genome shotgun (WGS) entry which is preliminary data.</text>
</comment>
<dbReference type="EMBL" id="WKKV01000014">
    <property type="protein sequence ID" value="MSE04024.1"/>
    <property type="molecule type" value="Genomic_DNA"/>
</dbReference>
<sequence length="79" mass="9170">MIRVYQKGDSQYNNLTAAWSKMTRYEKEKYQVETIILAPSQQRENVDLITKALNGDEVERFTSIVPCLMVCVLEKKAQI</sequence>
<organism evidence="1">
    <name type="scientific">Bacillus velezensis</name>
    <dbReference type="NCBI Taxonomy" id="492670"/>
    <lineage>
        <taxon>Bacteria</taxon>
        <taxon>Bacillati</taxon>
        <taxon>Bacillota</taxon>
        <taxon>Bacilli</taxon>
        <taxon>Bacillales</taxon>
        <taxon>Bacillaceae</taxon>
        <taxon>Bacillus</taxon>
        <taxon>Bacillus amyloliquefaciens group</taxon>
    </lineage>
</organism>
<accession>A0A6A8LJU1</accession>
<dbReference type="AlphaFoldDB" id="A0A6A8LJU1"/>